<comment type="caution">
    <text evidence="3">The sequence shown here is derived from an EMBL/GenBank/DDBJ whole genome shotgun (WGS) entry which is preliminary data.</text>
</comment>
<geneLocation type="plasmid" evidence="2">
    <name>unnamed1</name>
</geneLocation>
<protein>
    <submittedName>
        <fullName evidence="3">Uncharacterized protein</fullName>
    </submittedName>
</protein>
<evidence type="ECO:0000313" key="4">
    <source>
        <dbReference type="Proteomes" id="UP000198145"/>
    </source>
</evidence>
<proteinExistence type="predicted"/>
<dbReference type="EMBL" id="NJBA01000016">
    <property type="protein sequence ID" value="OWP47498.1"/>
    <property type="molecule type" value="Genomic_DNA"/>
</dbReference>
<gene>
    <name evidence="3" type="ORF">CEG18_28540</name>
    <name evidence="2" type="ORF">CEG18_29795</name>
</gene>
<dbReference type="AlphaFoldDB" id="A0A246F3G9"/>
<feature type="chain" id="PRO_5011913772" evidence="1">
    <location>
        <begin position="27"/>
        <end position="360"/>
    </location>
</feature>
<keyword evidence="2" id="KW-0614">Plasmid</keyword>
<dbReference type="Proteomes" id="UP000198145">
    <property type="component" value="Unassembled WGS sequence"/>
</dbReference>
<feature type="signal peptide" evidence="1">
    <location>
        <begin position="1"/>
        <end position="26"/>
    </location>
</feature>
<evidence type="ECO:0000313" key="3">
    <source>
        <dbReference type="EMBL" id="OWP47498.1"/>
    </source>
</evidence>
<accession>A0A246F3G9</accession>
<evidence type="ECO:0000256" key="1">
    <source>
        <dbReference type="SAM" id="SignalP"/>
    </source>
</evidence>
<evidence type="ECO:0000313" key="2">
    <source>
        <dbReference type="EMBL" id="OWP36670.1"/>
    </source>
</evidence>
<sequence>MRQSSGPLMRALALLCGGLLAFSAQARMQSMDDEELSAISGQGAMLTVDASTYQNYQYTRLNFGADVSLLTNIDQLSLGNYSRTGSTTVSGQPADILINNFALGRIDNANSPDAKVVPFQIRDPYVEFAFQTNNGVRQLVGARVGFGKAQGDLSGDILSITGNLQGQIYGPASIAYDYYTRNGCPNLINCLALAVAGDTPVYADVVLLKAGTGEATINGQPINRAEQIGIAKGDSLHSDAGGLIAALIPTLSTTNNCQALGLTTCFDLTNYKTIYIGKPGSTDINTGAQGIFFSLQNQNVPWQDLANAGNFVNTQSGAFANFPKVGSGADAVYPILINLYDALRGLPRQPTCMGSQAAGC</sequence>
<dbReference type="RefSeq" id="WP_088421748.1">
    <property type="nucleotide sequence ID" value="NZ_NJBA01000016.1"/>
</dbReference>
<reference evidence="3 4" key="1">
    <citation type="submission" date="2017-06" db="EMBL/GenBank/DDBJ databases">
        <title>Draft genome of Pseudomonas nitroreducens DF05.</title>
        <authorList>
            <person name="Iyer R."/>
        </authorList>
    </citation>
    <scope>NUCLEOTIDE SEQUENCE [LARGE SCALE GENOMIC DNA]</scope>
    <source>
        <strain evidence="3 4">DF05</strain>
        <plasmid evidence="2">unnamed1</plasmid>
    </source>
</reference>
<keyword evidence="1" id="KW-0732">Signal</keyword>
<dbReference type="EMBL" id="NJBA01000187">
    <property type="protein sequence ID" value="OWP36670.1"/>
    <property type="molecule type" value="Genomic_DNA"/>
</dbReference>
<dbReference type="eggNOG" id="ENOG50339U3">
    <property type="taxonomic scope" value="Bacteria"/>
</dbReference>
<name>A0A246F3G9_PSENT</name>
<organism evidence="3 4">
    <name type="scientific">Pseudomonas nitroreducens</name>
    <dbReference type="NCBI Taxonomy" id="46680"/>
    <lineage>
        <taxon>Bacteria</taxon>
        <taxon>Pseudomonadati</taxon>
        <taxon>Pseudomonadota</taxon>
        <taxon>Gammaproteobacteria</taxon>
        <taxon>Pseudomonadales</taxon>
        <taxon>Pseudomonadaceae</taxon>
        <taxon>Pseudomonas</taxon>
    </lineage>
</organism>
<dbReference type="STRING" id="46680.GCA_000807755_02421"/>